<comment type="catalytic activity">
    <reaction evidence="11 12">
        <text>L-kynurenine + NADPH + O2 + H(+) = 3-hydroxy-L-kynurenine + NADP(+) + H2O</text>
        <dbReference type="Rhea" id="RHEA:20545"/>
        <dbReference type="ChEBI" id="CHEBI:15377"/>
        <dbReference type="ChEBI" id="CHEBI:15378"/>
        <dbReference type="ChEBI" id="CHEBI:15379"/>
        <dbReference type="ChEBI" id="CHEBI:57783"/>
        <dbReference type="ChEBI" id="CHEBI:57959"/>
        <dbReference type="ChEBI" id="CHEBI:58125"/>
        <dbReference type="ChEBI" id="CHEBI:58349"/>
        <dbReference type="EC" id="1.14.13.9"/>
    </reaction>
</comment>
<dbReference type="Gene3D" id="3.50.50.60">
    <property type="entry name" value="FAD/NAD(P)-binding domain"/>
    <property type="match status" value="1"/>
</dbReference>
<dbReference type="Pfam" id="PF01494">
    <property type="entry name" value="FAD_binding_3"/>
    <property type="match status" value="1"/>
</dbReference>
<dbReference type="GO" id="GO:0071949">
    <property type="term" value="F:FAD binding"/>
    <property type="evidence" value="ECO:0007669"/>
    <property type="project" value="InterPro"/>
</dbReference>
<dbReference type="AlphaFoldDB" id="A0A6I8TBC2"/>
<evidence type="ECO:0000256" key="11">
    <source>
        <dbReference type="ARBA" id="ARBA00047818"/>
    </source>
</evidence>
<reference evidence="14 15" key="1">
    <citation type="submission" date="2017-06" db="EMBL/GenBank/DDBJ databases">
        <title>Aedes aegypti genome working group (AGWG) sequencing and assembly.</title>
        <authorList>
            <consortium name="Aedes aegypti Genome Working Group (AGWG)"/>
            <person name="Matthews B.J."/>
        </authorList>
    </citation>
    <scope>NUCLEOTIDE SEQUENCE [LARGE SCALE GENOMIC DNA]</scope>
    <source>
        <strain evidence="14 15">LVP_AGWG</strain>
    </source>
</reference>
<dbReference type="InterPro" id="IPR027545">
    <property type="entry name" value="Kynurenine_monooxygenase"/>
</dbReference>
<dbReference type="Proteomes" id="UP000008820">
    <property type="component" value="Chromosome 2"/>
</dbReference>
<dbReference type="GO" id="GO:0034354">
    <property type="term" value="P:'de novo' NAD+ biosynthetic process from L-tryptophan"/>
    <property type="evidence" value="ECO:0007669"/>
    <property type="project" value="UniProtKB-UniRule"/>
</dbReference>
<evidence type="ECO:0000256" key="5">
    <source>
        <dbReference type="ARBA" id="ARBA00022827"/>
    </source>
</evidence>
<dbReference type="InterPro" id="IPR002938">
    <property type="entry name" value="FAD-bd"/>
</dbReference>
<keyword evidence="8 12" id="KW-0560">Oxidoreductase</keyword>
<comment type="cofactor">
    <cofactor evidence="1 12">
        <name>FAD</name>
        <dbReference type="ChEBI" id="CHEBI:57692"/>
    </cofactor>
</comment>
<dbReference type="GO" id="GO:0043420">
    <property type="term" value="P:anthranilate metabolic process"/>
    <property type="evidence" value="ECO:0007669"/>
    <property type="project" value="UniProtKB-UniRule"/>
</dbReference>
<evidence type="ECO:0000256" key="12">
    <source>
        <dbReference type="HAMAP-Rule" id="MF_03018"/>
    </source>
</evidence>
<dbReference type="UniPathway" id="UPA00253">
    <property type="reaction ID" value="UER00328"/>
</dbReference>
<evidence type="ECO:0000313" key="14">
    <source>
        <dbReference type="EnsemblMetazoa" id="AAEL008879-PA"/>
    </source>
</evidence>
<dbReference type="PANTHER" id="PTHR46028">
    <property type="entry name" value="KYNURENINE 3-MONOOXYGENASE"/>
    <property type="match status" value="1"/>
</dbReference>
<accession>A0A6I8TBC2</accession>
<organism evidence="14 15">
    <name type="scientific">Aedes aegypti</name>
    <name type="common">Yellowfever mosquito</name>
    <name type="synonym">Culex aegypti</name>
    <dbReference type="NCBI Taxonomy" id="7159"/>
    <lineage>
        <taxon>Eukaryota</taxon>
        <taxon>Metazoa</taxon>
        <taxon>Ecdysozoa</taxon>
        <taxon>Arthropoda</taxon>
        <taxon>Hexapoda</taxon>
        <taxon>Insecta</taxon>
        <taxon>Pterygota</taxon>
        <taxon>Neoptera</taxon>
        <taxon>Endopterygota</taxon>
        <taxon>Diptera</taxon>
        <taxon>Nematocera</taxon>
        <taxon>Culicoidea</taxon>
        <taxon>Culicidae</taxon>
        <taxon>Culicinae</taxon>
        <taxon>Aedini</taxon>
        <taxon>Aedes</taxon>
        <taxon>Stegomyia</taxon>
    </lineage>
</organism>
<dbReference type="PRINTS" id="PR00420">
    <property type="entry name" value="RNGMNOXGNASE"/>
</dbReference>
<keyword evidence="6 12" id="KW-0521">NADP</keyword>
<keyword evidence="3 12" id="KW-0662">Pyridine nucleotide biosynthesis</keyword>
<keyword evidence="10 12" id="KW-0496">Mitochondrion</keyword>
<dbReference type="GO" id="GO:0006569">
    <property type="term" value="P:L-tryptophan catabolic process"/>
    <property type="evidence" value="ECO:0007669"/>
    <property type="project" value="UniProtKB-UniRule"/>
</dbReference>
<evidence type="ECO:0000313" key="15">
    <source>
        <dbReference type="Proteomes" id="UP000008820"/>
    </source>
</evidence>
<dbReference type="SUPFAM" id="SSF51905">
    <property type="entry name" value="FAD/NAD(P)-binding domain"/>
    <property type="match status" value="1"/>
</dbReference>
<gene>
    <name evidence="14" type="primary">5571188</name>
</gene>
<keyword evidence="12" id="KW-0472">Membrane</keyword>
<evidence type="ECO:0000256" key="6">
    <source>
        <dbReference type="ARBA" id="ARBA00022857"/>
    </source>
</evidence>
<dbReference type="InterPro" id="IPR036188">
    <property type="entry name" value="FAD/NAD-bd_sf"/>
</dbReference>
<evidence type="ECO:0000256" key="4">
    <source>
        <dbReference type="ARBA" id="ARBA00022692"/>
    </source>
</evidence>
<dbReference type="PANTHER" id="PTHR46028:SF2">
    <property type="entry name" value="KYNURENINE 3-MONOOXYGENASE"/>
    <property type="match status" value="1"/>
</dbReference>
<dbReference type="GO" id="GO:0019805">
    <property type="term" value="P:quinolinate biosynthetic process"/>
    <property type="evidence" value="ECO:0007669"/>
    <property type="project" value="UniProtKB-UniRule"/>
</dbReference>
<dbReference type="EnsemblMetazoa" id="AAEL008879-RA">
    <property type="protein sequence ID" value="AAEL008879-PA"/>
    <property type="gene ID" value="AAEL008879"/>
</dbReference>
<keyword evidence="7" id="KW-1133">Transmembrane helix</keyword>
<evidence type="ECO:0000256" key="1">
    <source>
        <dbReference type="ARBA" id="ARBA00001974"/>
    </source>
</evidence>
<keyword evidence="5 12" id="KW-0274">FAD</keyword>
<dbReference type="HAMAP" id="MF_01971">
    <property type="entry name" value="Kynurenine_monooxygenase"/>
    <property type="match status" value="1"/>
</dbReference>
<reference evidence="14" key="2">
    <citation type="submission" date="2020-05" db="UniProtKB">
        <authorList>
            <consortium name="EnsemblMetazoa"/>
        </authorList>
    </citation>
    <scope>IDENTIFICATION</scope>
    <source>
        <strain evidence="14">LVP_AGWG</strain>
    </source>
</reference>
<dbReference type="GO" id="GO:0070189">
    <property type="term" value="P:kynurenine metabolic process"/>
    <property type="evidence" value="ECO:0007669"/>
    <property type="project" value="TreeGrafter"/>
</dbReference>
<keyword evidence="2 12" id="KW-0285">Flavoprotein</keyword>
<dbReference type="OrthoDB" id="10053569at2759"/>
<keyword evidence="15" id="KW-1185">Reference proteome</keyword>
<dbReference type="FunFam" id="3.50.50.60:FF:000129">
    <property type="entry name" value="Kynurenine 3-monooxygenase"/>
    <property type="match status" value="1"/>
</dbReference>
<proteinExistence type="inferred from homology"/>
<evidence type="ECO:0000256" key="2">
    <source>
        <dbReference type="ARBA" id="ARBA00022630"/>
    </source>
</evidence>
<evidence type="ECO:0000256" key="9">
    <source>
        <dbReference type="ARBA" id="ARBA00023033"/>
    </source>
</evidence>
<comment type="pathway">
    <text evidence="12">Cofactor biosynthesis; NAD(+) biosynthesis; quinolinate from L-kynurenine: step 1/3.</text>
</comment>
<keyword evidence="4" id="KW-0812">Transmembrane</keyword>
<evidence type="ECO:0000256" key="7">
    <source>
        <dbReference type="ARBA" id="ARBA00022989"/>
    </source>
</evidence>
<comment type="subcellular location">
    <subcellularLocation>
        <location evidence="12">Mitochondrion</location>
    </subcellularLocation>
    <subcellularLocation>
        <location evidence="12">Membrane</location>
        <topology evidence="12">Multi-pass membrane protein</topology>
    </subcellularLocation>
</comment>
<comment type="similarity">
    <text evidence="12">Belongs to the aromatic-ring hydroxylase family. KMO subfamily.</text>
</comment>
<name>A0A6I8TBC2_AEDAE</name>
<feature type="domain" description="FAD-binding" evidence="13">
    <location>
        <begin position="19"/>
        <end position="345"/>
    </location>
</feature>
<evidence type="ECO:0000256" key="3">
    <source>
        <dbReference type="ARBA" id="ARBA00022642"/>
    </source>
</evidence>
<dbReference type="GO" id="GO:0005741">
    <property type="term" value="C:mitochondrial outer membrane"/>
    <property type="evidence" value="ECO:0007669"/>
    <property type="project" value="TreeGrafter"/>
</dbReference>
<sequence length="476" mass="54202">MTAQYKQTNTNGLTARNLNVAVVGGGLVGSLFALHLGKKGHTVDLYEYREDIRTAELVIGRSINLALSARGRKALAEVGLEDALLQHGIPMKGRMLHDLKGNRKIVPYDANTNQCIYSVGRKHLNEVLLDAAEKYPNIHLYFNKKLQSANLDEGEMSFIDPTTKESTHAKADLIVGCDGAYSAVRKEIVKRPGYDYSQTYIEHGYLELCIPPTKDGDFAMPHNYLHIWPRGKFMMIALPNQDRTWTVTLFMPFTNFNSIKCDGDLLKFFRTYFPDAIDLIGRERLVKDFFKTRPQSLVMIKCKPYNVGGKAVIIGDAAHAMVPFYGQGMNAGFEDCTVLTELFNEHGSDVDRILAEFSNTRWEDAHSICDLAMYNYVEMRDLVTKRSYLFRKKLDELLYWMLPNTWVPLYNSVSFSHMRYSKCIANRKWQDKILTRVLYCCSITAVAAAGYFGYKYGNMDLVQHYSSSVLQLLKLK</sequence>
<evidence type="ECO:0000259" key="13">
    <source>
        <dbReference type="Pfam" id="PF01494"/>
    </source>
</evidence>
<evidence type="ECO:0000256" key="8">
    <source>
        <dbReference type="ARBA" id="ARBA00023002"/>
    </source>
</evidence>
<protein>
    <recommendedName>
        <fullName evidence="12">Kynurenine 3-monooxygenase</fullName>
        <ecNumber evidence="12">1.14.13.9</ecNumber>
    </recommendedName>
    <alternativeName>
        <fullName evidence="12">Kynurenine 3-hydroxylase</fullName>
    </alternativeName>
</protein>
<dbReference type="EC" id="1.14.13.9" evidence="12"/>
<dbReference type="GO" id="GO:0004502">
    <property type="term" value="F:kynurenine 3-monooxygenase activity"/>
    <property type="evidence" value="ECO:0007669"/>
    <property type="project" value="UniProtKB-UniRule"/>
</dbReference>
<keyword evidence="9 12" id="KW-0503">Monooxygenase</keyword>
<evidence type="ECO:0000256" key="10">
    <source>
        <dbReference type="ARBA" id="ARBA00023128"/>
    </source>
</evidence>
<comment type="function">
    <text evidence="12">Catalyzes the hydroxylation of L-kynurenine (L-Kyn) to form 3-hydroxy-L-kynurenine (L-3OHKyn). Required for synthesis of quinolinic acid.</text>
</comment>